<dbReference type="RefSeq" id="WP_274943960.1">
    <property type="nucleotide sequence ID" value="NZ_JANWOI010000003.1"/>
</dbReference>
<reference evidence="3" key="2">
    <citation type="journal article" date="2023" name="Syst. Appl. Microbiol.">
        <title>Govania unica gen. nov., sp. nov., a rare biosphere bacterium that represents a novel family in the class Alphaproteobacteria.</title>
        <authorList>
            <person name="Vandamme P."/>
            <person name="Peeters C."/>
            <person name="Hettiarachchi A."/>
            <person name="Cnockaert M."/>
            <person name="Carlier A."/>
        </authorList>
    </citation>
    <scope>NUCLEOTIDE SEQUENCE</scope>
    <source>
        <strain evidence="3">LMG 31809</strain>
    </source>
</reference>
<reference evidence="3" key="1">
    <citation type="submission" date="2022-08" db="EMBL/GenBank/DDBJ databases">
        <authorList>
            <person name="Vandamme P."/>
            <person name="Hettiarachchi A."/>
            <person name="Peeters C."/>
            <person name="Cnockaert M."/>
            <person name="Carlier A."/>
        </authorList>
    </citation>
    <scope>NUCLEOTIDE SEQUENCE</scope>
    <source>
        <strain evidence="3">LMG 31809</strain>
    </source>
</reference>
<accession>A0A9X3TYD9</accession>
<dbReference type="InterPro" id="IPR000572">
    <property type="entry name" value="OxRdtase_Mopterin-bd_dom"/>
</dbReference>
<evidence type="ECO:0000256" key="1">
    <source>
        <dbReference type="SAM" id="MobiDB-lite"/>
    </source>
</evidence>
<evidence type="ECO:0000313" key="3">
    <source>
        <dbReference type="EMBL" id="MDA5194256.1"/>
    </source>
</evidence>
<dbReference type="Pfam" id="PF00174">
    <property type="entry name" value="Oxidored_molyb"/>
    <property type="match status" value="1"/>
</dbReference>
<organism evidence="3 4">
    <name type="scientific">Govanella unica</name>
    <dbReference type="NCBI Taxonomy" id="2975056"/>
    <lineage>
        <taxon>Bacteria</taxon>
        <taxon>Pseudomonadati</taxon>
        <taxon>Pseudomonadota</taxon>
        <taxon>Alphaproteobacteria</taxon>
        <taxon>Emcibacterales</taxon>
        <taxon>Govanellaceae</taxon>
        <taxon>Govanella</taxon>
    </lineage>
</organism>
<name>A0A9X3TYD9_9PROT</name>
<feature type="compositionally biased region" description="Pro residues" evidence="1">
    <location>
        <begin position="227"/>
        <end position="237"/>
    </location>
</feature>
<feature type="region of interest" description="Disordered" evidence="1">
    <location>
        <begin position="218"/>
        <end position="237"/>
    </location>
</feature>
<dbReference type="AlphaFoldDB" id="A0A9X3TYD9"/>
<gene>
    <name evidence="3" type="ORF">NYP16_09865</name>
</gene>
<dbReference type="InterPro" id="IPR036374">
    <property type="entry name" value="OxRdtase_Mopterin-bd_sf"/>
</dbReference>
<keyword evidence="4" id="KW-1185">Reference proteome</keyword>
<dbReference type="PANTHER" id="PTHR43032:SF4">
    <property type="entry name" value="OXIDOREDUCTASE MOLYBDOPTERIN-BINDING DOMAIN-CONTAINING PROTEIN"/>
    <property type="match status" value="1"/>
</dbReference>
<dbReference type="Gene3D" id="3.90.420.10">
    <property type="entry name" value="Oxidoreductase, molybdopterin-binding domain"/>
    <property type="match status" value="1"/>
</dbReference>
<evidence type="ECO:0000259" key="2">
    <source>
        <dbReference type="Pfam" id="PF00174"/>
    </source>
</evidence>
<proteinExistence type="predicted"/>
<dbReference type="CDD" id="cd02109">
    <property type="entry name" value="arch_bact_SO_family_Moco"/>
    <property type="match status" value="1"/>
</dbReference>
<dbReference type="EMBL" id="JANWOI010000003">
    <property type="protein sequence ID" value="MDA5194256.1"/>
    <property type="molecule type" value="Genomic_DNA"/>
</dbReference>
<dbReference type="Proteomes" id="UP001141619">
    <property type="component" value="Unassembled WGS sequence"/>
</dbReference>
<comment type="caution">
    <text evidence="3">The sequence shown here is derived from an EMBL/GenBank/DDBJ whole genome shotgun (WGS) entry which is preliminary data.</text>
</comment>
<dbReference type="PANTHER" id="PTHR43032">
    <property type="entry name" value="PROTEIN-METHIONINE-SULFOXIDE REDUCTASE"/>
    <property type="match status" value="1"/>
</dbReference>
<sequence>MADEDKITGTGQIKDKLIRTKEAWAREGRLLTGSVGDPTRDRLPPGQREVKDWPVLDMGYQPTIPNHLWRLTIDGLVTTPLTWTHADFMAQPQVDLVTDIHCVTQWSRYDNHWNGITSAHVLALVQPKPAAKHVIFHSYDGYTTNVALDVFAAPDVLLAHSWEGAPLTKEHGGPVRIMIPRFYFWKSAKWIKRIEFSAEDKPGFWEVRGYHNTADPWKEDRYSGPEAPEPIFPNPDI</sequence>
<evidence type="ECO:0000313" key="4">
    <source>
        <dbReference type="Proteomes" id="UP001141619"/>
    </source>
</evidence>
<protein>
    <submittedName>
        <fullName evidence="3">Sulfite oxidase-like oxidoreductase</fullName>
    </submittedName>
</protein>
<dbReference type="SUPFAM" id="SSF56524">
    <property type="entry name" value="Oxidoreductase molybdopterin-binding domain"/>
    <property type="match status" value="1"/>
</dbReference>
<feature type="domain" description="Oxidoreductase molybdopterin-binding" evidence="2">
    <location>
        <begin position="64"/>
        <end position="205"/>
    </location>
</feature>